<dbReference type="GO" id="GO:0060271">
    <property type="term" value="P:cilium assembly"/>
    <property type="evidence" value="ECO:0007669"/>
    <property type="project" value="TreeGrafter"/>
</dbReference>
<dbReference type="GO" id="GO:0005874">
    <property type="term" value="C:microtubule"/>
    <property type="evidence" value="ECO:0007669"/>
    <property type="project" value="TreeGrafter"/>
</dbReference>
<dbReference type="Pfam" id="PF03607">
    <property type="entry name" value="DCX"/>
    <property type="match status" value="2"/>
</dbReference>
<reference evidence="15" key="1">
    <citation type="submission" date="2020-06" db="EMBL/GenBank/DDBJ databases">
        <authorList>
            <consortium name="Wellcome Sanger Institute Data Sharing"/>
        </authorList>
    </citation>
    <scope>NUCLEOTIDE SEQUENCE [LARGE SCALE GENOMIC DNA]</scope>
</reference>
<evidence type="ECO:0000256" key="1">
    <source>
        <dbReference type="ARBA" id="ARBA00004430"/>
    </source>
</evidence>
<evidence type="ECO:0000256" key="2">
    <source>
        <dbReference type="ARBA" id="ARBA00022490"/>
    </source>
</evidence>
<feature type="region of interest" description="Disordered" evidence="13">
    <location>
        <begin position="301"/>
        <end position="565"/>
    </location>
</feature>
<keyword evidence="16" id="KW-1185">Reference proteome</keyword>
<comment type="subunit">
    <text evidence="11">Interacts with DVL1, DVL2 and DVL3.</text>
</comment>
<evidence type="ECO:0000256" key="8">
    <source>
        <dbReference type="ARBA" id="ARBA00023273"/>
    </source>
</evidence>
<sequence>MTSDRPNFLSQPVVKNLFMYRNGDPYFEARRVVINQKRVCNFETLLREVTAGIQPSFGAVRNIYTPRGGHKVDRLDSMQSGEQYVAAGRERFKKLDYLQIGSRKKRMLQTLPMPSKPLPQSKIIVSARFLKPIREPCTIFIAANGNLLDPAVRLLIHQKTLYQFERILEMITEKMGLRVLGGVRSLYTCEGHQVTDGSQLENGQLYVAVGRDKFKKLPYGDLLFPKPRGARRVKGMKASSLPPIYRFPKQSGNGKPVVRSSESGDRGSKASPLIHNSNSKEQLSSIVREISQARLLSLRKRKSGQSLNHGTPENDDLESKADDRNQESSTTQDQPDKQQLDADEGNSTEEMGEKTKDKEDSASEKSGKEDTNTNQETNGEQEGDAKAANEEKVEGVKEEKEEVKSEDQGSNNNSDKSQDGEDDGSHTFSEGEKDQNETLDEEKQDKNSGIDEKSSKNLSNDSGTGEKPKESDNCSDLGKPQSDNEAKETKNDESSSSNDDHEENSGKVKEDVAKDSQEEETKVNGEVCGGDGNEVESEAELNTEEPKPARIGKDVEDNKKHTETN</sequence>
<feature type="domain" description="Doublecortin" evidence="14">
    <location>
        <begin position="137"/>
        <end position="220"/>
    </location>
</feature>
<feature type="compositionally biased region" description="Polar residues" evidence="13">
    <location>
        <begin position="274"/>
        <end position="283"/>
    </location>
</feature>
<feature type="domain" description="Doublecortin" evidence="14">
    <location>
        <begin position="15"/>
        <end position="98"/>
    </location>
</feature>
<dbReference type="PANTHER" id="PTHR23004">
    <property type="entry name" value="DOUBLECORTIN DOMAIN CONTAINING 2"/>
    <property type="match status" value="1"/>
</dbReference>
<keyword evidence="3" id="KW-0597">Phosphoprotein</keyword>
<feature type="compositionally biased region" description="Basic and acidic residues" evidence="13">
    <location>
        <begin position="544"/>
        <end position="565"/>
    </location>
</feature>
<keyword evidence="5" id="KW-0970">Cilium biogenesis/degradation</keyword>
<evidence type="ECO:0000313" key="15">
    <source>
        <dbReference type="Ensembl" id="ENSGWIP00000022569.1"/>
    </source>
</evidence>
<dbReference type="PANTHER" id="PTHR23004:SF5">
    <property type="entry name" value="DOUBLECORTIN DOMAIN-CONTAINING PROTEIN 2"/>
    <property type="match status" value="1"/>
</dbReference>
<feature type="compositionally biased region" description="Basic and acidic residues" evidence="13">
    <location>
        <begin position="416"/>
        <end position="455"/>
    </location>
</feature>
<evidence type="ECO:0000256" key="13">
    <source>
        <dbReference type="SAM" id="MobiDB-lite"/>
    </source>
</evidence>
<dbReference type="GeneID" id="114478504"/>
<feature type="compositionally biased region" description="Basic and acidic residues" evidence="13">
    <location>
        <begin position="317"/>
        <end position="326"/>
    </location>
</feature>
<reference evidence="15" key="3">
    <citation type="submission" date="2025-09" db="UniProtKB">
        <authorList>
            <consortium name="Ensembl"/>
        </authorList>
    </citation>
    <scope>IDENTIFICATION</scope>
</reference>
<dbReference type="GO" id="GO:0005930">
    <property type="term" value="C:axoneme"/>
    <property type="evidence" value="ECO:0007669"/>
    <property type="project" value="UniProtKB-SubCell"/>
</dbReference>
<dbReference type="FunFam" id="3.10.20.230:FF:000005">
    <property type="entry name" value="Doublecortin domain containing 2"/>
    <property type="match status" value="1"/>
</dbReference>
<accession>A0A8C5G8I5</accession>
<feature type="compositionally biased region" description="Acidic residues" evidence="13">
    <location>
        <begin position="533"/>
        <end position="543"/>
    </location>
</feature>
<name>A0A8C5G8I5_GOUWI</name>
<keyword evidence="6" id="KW-0524">Neurogenesis</keyword>
<dbReference type="Gene3D" id="3.10.20.230">
    <property type="entry name" value="Doublecortin domain"/>
    <property type="match status" value="2"/>
</dbReference>
<evidence type="ECO:0000256" key="11">
    <source>
        <dbReference type="ARBA" id="ARBA00066265"/>
    </source>
</evidence>
<feature type="compositionally biased region" description="Basic and acidic residues" evidence="13">
    <location>
        <begin position="351"/>
        <end position="371"/>
    </location>
</feature>
<dbReference type="GO" id="GO:0005815">
    <property type="term" value="C:microtubule organizing center"/>
    <property type="evidence" value="ECO:0007669"/>
    <property type="project" value="TreeGrafter"/>
</dbReference>
<dbReference type="GO" id="GO:0048813">
    <property type="term" value="P:dendrite morphogenesis"/>
    <property type="evidence" value="ECO:0007669"/>
    <property type="project" value="TreeGrafter"/>
</dbReference>
<dbReference type="InterPro" id="IPR036572">
    <property type="entry name" value="Doublecortin_dom_sf"/>
</dbReference>
<evidence type="ECO:0000256" key="6">
    <source>
        <dbReference type="ARBA" id="ARBA00022902"/>
    </source>
</evidence>
<dbReference type="FunFam" id="3.10.20.230:FF:000004">
    <property type="entry name" value="Doublecortin domain containing 2"/>
    <property type="match status" value="1"/>
</dbReference>
<gene>
    <name evidence="15" type="primary">LOC114478504</name>
</gene>
<evidence type="ECO:0000313" key="16">
    <source>
        <dbReference type="Proteomes" id="UP000694680"/>
    </source>
</evidence>
<feature type="compositionally biased region" description="Basic and acidic residues" evidence="13">
    <location>
        <begin position="503"/>
        <end position="523"/>
    </location>
</feature>
<evidence type="ECO:0000256" key="5">
    <source>
        <dbReference type="ARBA" id="ARBA00022794"/>
    </source>
</evidence>
<dbReference type="GO" id="GO:1902017">
    <property type="term" value="P:regulation of cilium assembly"/>
    <property type="evidence" value="ECO:0007669"/>
    <property type="project" value="TreeGrafter"/>
</dbReference>
<comment type="subcellular location">
    <subcellularLocation>
        <location evidence="9">Cell projection</location>
        <location evidence="9">Kinocilium</location>
    </subcellularLocation>
    <subcellularLocation>
        <location evidence="1">Cytoplasm</location>
        <location evidence="1">Cytoskeleton</location>
        <location evidence="1">Cilium axoneme</location>
    </subcellularLocation>
</comment>
<dbReference type="RefSeq" id="XP_028327413.1">
    <property type="nucleotide sequence ID" value="XM_028471612.1"/>
</dbReference>
<dbReference type="GO" id="GO:0060091">
    <property type="term" value="C:kinocilium"/>
    <property type="evidence" value="ECO:0007669"/>
    <property type="project" value="UniProtKB-SubCell"/>
</dbReference>
<comment type="function">
    <text evidence="10">Protein that plays a role in the inhibition of canonical Wnt signaling pathway. May be involved in neuronal migration during development of the cerebral neocortex. Involved in the control of ciliogenesis and ciliary length.</text>
</comment>
<keyword evidence="2" id="KW-0963">Cytoplasm</keyword>
<dbReference type="SUPFAM" id="SSF89837">
    <property type="entry name" value="Doublecortin (DC)"/>
    <property type="match status" value="2"/>
</dbReference>
<dbReference type="PROSITE" id="PS50309">
    <property type="entry name" value="DC"/>
    <property type="match status" value="2"/>
</dbReference>
<evidence type="ECO:0000256" key="3">
    <source>
        <dbReference type="ARBA" id="ARBA00022553"/>
    </source>
</evidence>
<dbReference type="GO" id="GO:0001764">
    <property type="term" value="P:neuron migration"/>
    <property type="evidence" value="ECO:0007669"/>
    <property type="project" value="TreeGrafter"/>
</dbReference>
<evidence type="ECO:0000256" key="12">
    <source>
        <dbReference type="ARBA" id="ARBA00072980"/>
    </source>
</evidence>
<evidence type="ECO:0000256" key="7">
    <source>
        <dbReference type="ARBA" id="ARBA00023212"/>
    </source>
</evidence>
<reference evidence="15" key="2">
    <citation type="submission" date="2025-08" db="UniProtKB">
        <authorList>
            <consortium name="Ensembl"/>
        </authorList>
    </citation>
    <scope>IDENTIFICATION</scope>
</reference>
<dbReference type="Proteomes" id="UP000694680">
    <property type="component" value="Chromosome 16"/>
</dbReference>
<evidence type="ECO:0000256" key="4">
    <source>
        <dbReference type="ARBA" id="ARBA00022737"/>
    </source>
</evidence>
<dbReference type="InterPro" id="IPR003533">
    <property type="entry name" value="Doublecortin_dom"/>
</dbReference>
<evidence type="ECO:0000256" key="10">
    <source>
        <dbReference type="ARBA" id="ARBA00057353"/>
    </source>
</evidence>
<feature type="compositionally biased region" description="Basic and acidic residues" evidence="13">
    <location>
        <begin position="482"/>
        <end position="493"/>
    </location>
</feature>
<dbReference type="GO" id="GO:0035556">
    <property type="term" value="P:intracellular signal transduction"/>
    <property type="evidence" value="ECO:0007669"/>
    <property type="project" value="InterPro"/>
</dbReference>
<keyword evidence="8" id="KW-0966">Cell projection</keyword>
<protein>
    <recommendedName>
        <fullName evidence="12">Doublecortin domain-containing protein 2</fullName>
    </recommendedName>
</protein>
<dbReference type="OrthoDB" id="1738954at2759"/>
<dbReference type="Ensembl" id="ENSGWIT00000024731.1">
    <property type="protein sequence ID" value="ENSGWIP00000022569.1"/>
    <property type="gene ID" value="ENSGWIG00000012083.1"/>
</dbReference>
<proteinExistence type="predicted"/>
<keyword evidence="7" id="KW-0206">Cytoskeleton</keyword>
<dbReference type="AlphaFoldDB" id="A0A8C5G8I5"/>
<evidence type="ECO:0000259" key="14">
    <source>
        <dbReference type="PROSITE" id="PS50309"/>
    </source>
</evidence>
<organism evidence="15 16">
    <name type="scientific">Gouania willdenowi</name>
    <name type="common">Blunt-snouted clingfish</name>
    <name type="synonym">Lepadogaster willdenowi</name>
    <dbReference type="NCBI Taxonomy" id="441366"/>
    <lineage>
        <taxon>Eukaryota</taxon>
        <taxon>Metazoa</taxon>
        <taxon>Chordata</taxon>
        <taxon>Craniata</taxon>
        <taxon>Vertebrata</taxon>
        <taxon>Euteleostomi</taxon>
        <taxon>Actinopterygii</taxon>
        <taxon>Neopterygii</taxon>
        <taxon>Teleostei</taxon>
        <taxon>Neoteleostei</taxon>
        <taxon>Acanthomorphata</taxon>
        <taxon>Ovalentaria</taxon>
        <taxon>Blenniimorphae</taxon>
        <taxon>Blenniiformes</taxon>
        <taxon>Gobiesocoidei</taxon>
        <taxon>Gobiesocidae</taxon>
        <taxon>Gobiesocinae</taxon>
        <taxon>Gouania</taxon>
    </lineage>
</organism>
<evidence type="ECO:0000256" key="9">
    <source>
        <dbReference type="ARBA" id="ARBA00037822"/>
    </source>
</evidence>
<feature type="compositionally biased region" description="Basic and acidic residues" evidence="13">
    <location>
        <begin position="383"/>
        <end position="407"/>
    </location>
</feature>
<keyword evidence="4" id="KW-0677">Repeat</keyword>
<dbReference type="SMART" id="SM00537">
    <property type="entry name" value="DCX"/>
    <property type="match status" value="2"/>
</dbReference>
<feature type="region of interest" description="Disordered" evidence="13">
    <location>
        <begin position="232"/>
        <end position="283"/>
    </location>
</feature>